<accession>A0ABM9XPG2</accession>
<sequence>MTQDNYSSASEGKDGHQSLRETHAASDGLSENNGNEGGSHTVEPRVGTVEDEALLPTEAEEEAPSLLDQMGGLSGLVATTLPIVVYVPANSFLGLKAAIFTALGVAALVFIWRLIRKETLQPAVSGFIGVILCAAIAWFMGDAKGFFLYGIWMSLLYAVIFLISIVIRWPAVGVVWKGLKGDGFGWRRYPRARRYYDGATVAWVLVFIARFIIQNHLYNAASTTALGVVKILMGWPLTAVVLLITIWAIRKADGIIEEATAHGVGDKTGGLVGDGIASTNEKTSPTEEKVGPDHE</sequence>
<comment type="caution">
    <text evidence="3">The sequence shown here is derived from an EMBL/GenBank/DDBJ whole genome shotgun (WGS) entry which is preliminary data.</text>
</comment>
<keyword evidence="4" id="KW-1185">Reference proteome</keyword>
<feature type="transmembrane region" description="Helical" evidence="2">
    <location>
        <begin position="146"/>
        <end position="167"/>
    </location>
</feature>
<feature type="compositionally biased region" description="Basic and acidic residues" evidence="1">
    <location>
        <begin position="284"/>
        <end position="295"/>
    </location>
</feature>
<gene>
    <name evidence="3" type="ORF">HMPREF0293_1565</name>
</gene>
<feature type="transmembrane region" description="Helical" evidence="2">
    <location>
        <begin position="195"/>
        <end position="213"/>
    </location>
</feature>
<evidence type="ECO:0000256" key="2">
    <source>
        <dbReference type="SAM" id="Phobius"/>
    </source>
</evidence>
<feature type="transmembrane region" description="Helical" evidence="2">
    <location>
        <begin position="122"/>
        <end position="140"/>
    </location>
</feature>
<feature type="region of interest" description="Disordered" evidence="1">
    <location>
        <begin position="1"/>
        <end position="47"/>
    </location>
</feature>
<protein>
    <recommendedName>
        <fullName evidence="5">DUF3159 domain-containing protein</fullName>
    </recommendedName>
</protein>
<feature type="transmembrane region" description="Helical" evidence="2">
    <location>
        <begin position="95"/>
        <end position="115"/>
    </location>
</feature>
<feature type="transmembrane region" description="Helical" evidence="2">
    <location>
        <begin position="225"/>
        <end position="249"/>
    </location>
</feature>
<feature type="compositionally biased region" description="Basic and acidic residues" evidence="1">
    <location>
        <begin position="11"/>
        <end position="24"/>
    </location>
</feature>
<evidence type="ECO:0008006" key="5">
    <source>
        <dbReference type="Google" id="ProtNLM"/>
    </source>
</evidence>
<dbReference type="EMBL" id="ACHF01000036">
    <property type="protein sequence ID" value="EEI63047.1"/>
    <property type="molecule type" value="Genomic_DNA"/>
</dbReference>
<evidence type="ECO:0000256" key="1">
    <source>
        <dbReference type="SAM" id="MobiDB-lite"/>
    </source>
</evidence>
<keyword evidence="2" id="KW-0472">Membrane</keyword>
<dbReference type="InterPro" id="IPR016566">
    <property type="entry name" value="UCP010219"/>
</dbReference>
<keyword evidence="2" id="KW-0812">Transmembrane</keyword>
<evidence type="ECO:0000313" key="3">
    <source>
        <dbReference type="EMBL" id="EEI63047.1"/>
    </source>
</evidence>
<dbReference type="Pfam" id="PF11361">
    <property type="entry name" value="DUF3159"/>
    <property type="match status" value="1"/>
</dbReference>
<evidence type="ECO:0000313" key="4">
    <source>
        <dbReference type="Proteomes" id="UP000006237"/>
    </source>
</evidence>
<dbReference type="Proteomes" id="UP000006237">
    <property type="component" value="Unassembled WGS sequence"/>
</dbReference>
<feature type="region of interest" description="Disordered" evidence="1">
    <location>
        <begin position="274"/>
        <end position="295"/>
    </location>
</feature>
<keyword evidence="2" id="KW-1133">Transmembrane helix</keyword>
<organism evidence="3 4">
    <name type="scientific">Corynebacterium glucuronolyticum ATCC 51866</name>
    <dbReference type="NCBI Taxonomy" id="548478"/>
    <lineage>
        <taxon>Bacteria</taxon>
        <taxon>Bacillati</taxon>
        <taxon>Actinomycetota</taxon>
        <taxon>Actinomycetes</taxon>
        <taxon>Mycobacteriales</taxon>
        <taxon>Corynebacteriaceae</taxon>
        <taxon>Corynebacterium</taxon>
    </lineage>
</organism>
<proteinExistence type="predicted"/>
<name>A0ABM9XPG2_9CORY</name>
<feature type="compositionally biased region" description="Polar residues" evidence="1">
    <location>
        <begin position="1"/>
        <end position="10"/>
    </location>
</feature>
<reference evidence="3 4" key="1">
    <citation type="submission" date="2009-01" db="EMBL/GenBank/DDBJ databases">
        <authorList>
            <person name="Qin X."/>
            <person name="Bachman B."/>
            <person name="Battles P."/>
            <person name="Bell A."/>
            <person name="Bess C."/>
            <person name="Bickham C."/>
            <person name="Chaboub L."/>
            <person name="Chen D."/>
            <person name="Coyle M."/>
            <person name="Deiros D.R."/>
            <person name="Dinh H."/>
            <person name="Forbes L."/>
            <person name="Fowler G."/>
            <person name="Francisco L."/>
            <person name="Fu Q."/>
            <person name="Gubbala S."/>
            <person name="Hale W."/>
            <person name="Han Y."/>
            <person name="Hemphill L."/>
            <person name="Highlander S.K."/>
            <person name="Hirani K."/>
            <person name="Hogues M."/>
            <person name="Jackson L."/>
            <person name="Jakkamsetti A."/>
            <person name="Javaid M."/>
            <person name="Jiang H."/>
            <person name="Korchina V."/>
            <person name="Kovar C."/>
            <person name="Lara F."/>
            <person name="Lee S."/>
            <person name="Mata R."/>
            <person name="Mathew T."/>
            <person name="Moen C."/>
            <person name="Morales K."/>
            <person name="Munidasa M."/>
            <person name="Nazareth L."/>
            <person name="Ngo R."/>
            <person name="Nguyen L."/>
            <person name="Okwuonu G."/>
            <person name="Ongeri F."/>
            <person name="Patil S."/>
            <person name="Petrosino J."/>
            <person name="Pham C."/>
            <person name="Pham P."/>
            <person name="Pu L.-L."/>
            <person name="Puazo M."/>
            <person name="Raj R."/>
            <person name="Reid J."/>
            <person name="Rouhana J."/>
            <person name="Saada N."/>
            <person name="Shang Y."/>
            <person name="Simmons D."/>
            <person name="Thornton R."/>
            <person name="Warren J."/>
            <person name="Weissenberger G."/>
            <person name="Zhang J."/>
            <person name="Zhang L."/>
            <person name="Zhou C."/>
            <person name="Zhu D."/>
            <person name="Muzny D."/>
            <person name="Worley K."/>
            <person name="Gibbs R."/>
        </authorList>
    </citation>
    <scope>NUCLEOTIDE SEQUENCE [LARGE SCALE GENOMIC DNA]</scope>
    <source>
        <strain evidence="3 4">ATCC 51866</strain>
    </source>
</reference>